<feature type="transmembrane region" description="Helical" evidence="9">
    <location>
        <begin position="34"/>
        <end position="54"/>
    </location>
</feature>
<feature type="compositionally biased region" description="Basic and acidic residues" evidence="8">
    <location>
        <begin position="361"/>
        <end position="374"/>
    </location>
</feature>
<evidence type="ECO:0000256" key="6">
    <source>
        <dbReference type="ARBA" id="ARBA00022989"/>
    </source>
</evidence>
<evidence type="ECO:0000256" key="8">
    <source>
        <dbReference type="SAM" id="MobiDB-lite"/>
    </source>
</evidence>
<comment type="subcellular location">
    <subcellularLocation>
        <location evidence="1">Cell membrane</location>
        <topology evidence="1">Multi-pass membrane protein</topology>
    </subcellularLocation>
</comment>
<evidence type="ECO:0000256" key="2">
    <source>
        <dbReference type="ARBA" id="ARBA00009773"/>
    </source>
</evidence>
<accession>A0A0P9DBA0</accession>
<evidence type="ECO:0000256" key="4">
    <source>
        <dbReference type="ARBA" id="ARBA00022475"/>
    </source>
</evidence>
<protein>
    <recommendedName>
        <fullName evidence="12">Permease</fullName>
    </recommendedName>
</protein>
<evidence type="ECO:0000256" key="7">
    <source>
        <dbReference type="ARBA" id="ARBA00023136"/>
    </source>
</evidence>
<evidence type="ECO:0000256" key="9">
    <source>
        <dbReference type="SAM" id="Phobius"/>
    </source>
</evidence>
<keyword evidence="7 9" id="KW-0472">Membrane</keyword>
<keyword evidence="5 9" id="KW-0812">Transmembrane</keyword>
<feature type="transmembrane region" description="Helical" evidence="9">
    <location>
        <begin position="9"/>
        <end position="28"/>
    </location>
</feature>
<feature type="transmembrane region" description="Helical" evidence="9">
    <location>
        <begin position="66"/>
        <end position="88"/>
    </location>
</feature>
<feature type="transmembrane region" description="Helical" evidence="9">
    <location>
        <begin position="155"/>
        <end position="174"/>
    </location>
</feature>
<reference evidence="10 11" key="1">
    <citation type="submission" date="2015-09" db="EMBL/GenBank/DDBJ databases">
        <title>Draft genome sequence of Kouleothrix aurantiaca JCM 19913.</title>
        <authorList>
            <person name="Hemp J."/>
        </authorList>
    </citation>
    <scope>NUCLEOTIDE SEQUENCE [LARGE SCALE GENOMIC DNA]</scope>
    <source>
        <strain evidence="10 11">COM-B</strain>
    </source>
</reference>
<comment type="caution">
    <text evidence="10">The sequence shown here is derived from an EMBL/GenBank/DDBJ whole genome shotgun (WGS) entry which is preliminary data.</text>
</comment>
<dbReference type="EMBL" id="LJCR01000358">
    <property type="protein sequence ID" value="KPV53038.1"/>
    <property type="molecule type" value="Genomic_DNA"/>
</dbReference>
<evidence type="ECO:0000256" key="1">
    <source>
        <dbReference type="ARBA" id="ARBA00004651"/>
    </source>
</evidence>
<feature type="region of interest" description="Disordered" evidence="8">
    <location>
        <begin position="354"/>
        <end position="374"/>
    </location>
</feature>
<keyword evidence="3" id="KW-0813">Transport</keyword>
<dbReference type="InterPro" id="IPR002549">
    <property type="entry name" value="AI-2E-like"/>
</dbReference>
<evidence type="ECO:0000256" key="3">
    <source>
        <dbReference type="ARBA" id="ARBA00022448"/>
    </source>
</evidence>
<keyword evidence="4" id="KW-1003">Cell membrane</keyword>
<comment type="similarity">
    <text evidence="2">Belongs to the autoinducer-2 exporter (AI-2E) (TC 2.A.86) family.</text>
</comment>
<evidence type="ECO:0000313" key="10">
    <source>
        <dbReference type="EMBL" id="KPV53038.1"/>
    </source>
</evidence>
<keyword evidence="6 9" id="KW-1133">Transmembrane helix</keyword>
<evidence type="ECO:0008006" key="12">
    <source>
        <dbReference type="Google" id="ProtNLM"/>
    </source>
</evidence>
<dbReference type="Proteomes" id="UP000050509">
    <property type="component" value="Unassembled WGS sequence"/>
</dbReference>
<dbReference type="PANTHER" id="PTHR21716">
    <property type="entry name" value="TRANSMEMBRANE PROTEIN"/>
    <property type="match status" value="1"/>
</dbReference>
<name>A0A0P9DBA0_9CHLR</name>
<dbReference type="GO" id="GO:0005886">
    <property type="term" value="C:plasma membrane"/>
    <property type="evidence" value="ECO:0007669"/>
    <property type="project" value="UniProtKB-SubCell"/>
</dbReference>
<dbReference type="Pfam" id="PF01594">
    <property type="entry name" value="AI-2E_transport"/>
    <property type="match status" value="1"/>
</dbReference>
<dbReference type="AlphaFoldDB" id="A0A0P9DBA0"/>
<feature type="transmembrane region" description="Helical" evidence="9">
    <location>
        <begin position="214"/>
        <end position="245"/>
    </location>
</feature>
<evidence type="ECO:0000313" key="11">
    <source>
        <dbReference type="Proteomes" id="UP000050509"/>
    </source>
</evidence>
<organism evidence="10 11">
    <name type="scientific">Kouleothrix aurantiaca</name>
    <dbReference type="NCBI Taxonomy" id="186479"/>
    <lineage>
        <taxon>Bacteria</taxon>
        <taxon>Bacillati</taxon>
        <taxon>Chloroflexota</taxon>
        <taxon>Chloroflexia</taxon>
        <taxon>Chloroflexales</taxon>
        <taxon>Roseiflexineae</taxon>
        <taxon>Roseiflexaceae</taxon>
        <taxon>Kouleothrix</taxon>
    </lineage>
</organism>
<gene>
    <name evidence="10" type="ORF">SE17_11945</name>
</gene>
<keyword evidence="11" id="KW-1185">Reference proteome</keyword>
<dbReference type="PANTHER" id="PTHR21716:SF53">
    <property type="entry name" value="PERMEASE PERM-RELATED"/>
    <property type="match status" value="1"/>
</dbReference>
<evidence type="ECO:0000256" key="5">
    <source>
        <dbReference type="ARBA" id="ARBA00022692"/>
    </source>
</evidence>
<feature type="transmembrane region" description="Helical" evidence="9">
    <location>
        <begin position="251"/>
        <end position="283"/>
    </location>
</feature>
<proteinExistence type="inferred from homology"/>
<dbReference type="GO" id="GO:0055085">
    <property type="term" value="P:transmembrane transport"/>
    <property type="evidence" value="ECO:0007669"/>
    <property type="project" value="TreeGrafter"/>
</dbReference>
<sequence>MPKSISVTVTARGVALLLAAATLVWLVFNFSSILLVLFIAILLAVAITPAVSWFERERVPRAVGIVLIYIALFLVLGVVAAIMVPVLLDEVDQLSTSLPTLTQTLIDAPGTWLAPYLPAFAQRLQFNDLAQQLSDQIGVVVGGVGTLLVGLGRTLTSALLSGLLVLVIAFILTVDGKFAPRFIARFFPPAQRPTAADLARQIGERLGHWVRAQLLVCLFYGTCFGIGLGLMGVPYAFALGLAAAFMELIPYVGGAIVTGLGMLVALSSSPWLALGVLVLYLVIANVEANIVYPRVVGDIVGLHPLVIIIALFVGAELSGIMGALLAVPFTVVLQVLFDHFYRFEETAPAVPLELPAPARPPRRDAPAVTKGEGR</sequence>